<name>A0A0B3W365_9FIRM</name>
<comment type="subcellular location">
    <subcellularLocation>
        <location evidence="1">Cell membrane</location>
        <topology evidence="1">Lipid-anchor</topology>
    </subcellularLocation>
</comment>
<keyword evidence="9" id="KW-1185">Reference proteome</keyword>
<comment type="caution">
    <text evidence="8">The sequence shown here is derived from an EMBL/GenBank/DDBJ whole genome shotgun (WGS) entry which is preliminary data.</text>
</comment>
<evidence type="ECO:0000256" key="4">
    <source>
        <dbReference type="ARBA" id="ARBA00022729"/>
    </source>
</evidence>
<protein>
    <submittedName>
        <fullName evidence="8">Membrane protein</fullName>
    </submittedName>
</protein>
<feature type="domain" description="ABC transporter substrate-binding protein PnrA-like" evidence="7">
    <location>
        <begin position="44"/>
        <end position="336"/>
    </location>
</feature>
<evidence type="ECO:0000313" key="9">
    <source>
        <dbReference type="Proteomes" id="UP000031189"/>
    </source>
</evidence>
<dbReference type="InterPro" id="IPR050957">
    <property type="entry name" value="BMP_lipoprotein"/>
</dbReference>
<evidence type="ECO:0000259" key="7">
    <source>
        <dbReference type="Pfam" id="PF02608"/>
    </source>
</evidence>
<dbReference type="Gene3D" id="3.40.50.2300">
    <property type="match status" value="2"/>
</dbReference>
<dbReference type="PANTHER" id="PTHR34296:SF2">
    <property type="entry name" value="ABC TRANSPORTER GUANOSINE-BINDING PROTEIN NUPN"/>
    <property type="match status" value="1"/>
</dbReference>
<proteinExistence type="inferred from homology"/>
<dbReference type="EMBL" id="JWHR01000105">
    <property type="protein sequence ID" value="KHS56812.1"/>
    <property type="molecule type" value="Genomic_DNA"/>
</dbReference>
<dbReference type="AlphaFoldDB" id="A0A0B3W365"/>
<dbReference type="GO" id="GO:0005886">
    <property type="term" value="C:plasma membrane"/>
    <property type="evidence" value="ECO:0007669"/>
    <property type="project" value="UniProtKB-SubCell"/>
</dbReference>
<evidence type="ECO:0000256" key="1">
    <source>
        <dbReference type="ARBA" id="ARBA00004193"/>
    </source>
</evidence>
<dbReference type="RefSeq" id="WP_039680080.1">
    <property type="nucleotide sequence ID" value="NZ_JWHR01000105.1"/>
</dbReference>
<dbReference type="SUPFAM" id="SSF53822">
    <property type="entry name" value="Periplasmic binding protein-like I"/>
    <property type="match status" value="1"/>
</dbReference>
<dbReference type="InterPro" id="IPR003760">
    <property type="entry name" value="PnrA-like"/>
</dbReference>
<comment type="similarity">
    <text evidence="2">Belongs to the BMP lipoprotein family.</text>
</comment>
<gene>
    <name evidence="8" type="ORF">QX51_11600</name>
</gene>
<evidence type="ECO:0000256" key="3">
    <source>
        <dbReference type="ARBA" id="ARBA00022475"/>
    </source>
</evidence>
<dbReference type="PROSITE" id="PS51257">
    <property type="entry name" value="PROKAR_LIPOPROTEIN"/>
    <property type="match status" value="1"/>
</dbReference>
<evidence type="ECO:0000313" key="8">
    <source>
        <dbReference type="EMBL" id="KHS56812.1"/>
    </source>
</evidence>
<keyword evidence="4" id="KW-0732">Signal</keyword>
<evidence type="ECO:0000256" key="2">
    <source>
        <dbReference type="ARBA" id="ARBA00008610"/>
    </source>
</evidence>
<keyword evidence="6" id="KW-0449">Lipoprotein</keyword>
<dbReference type="STRING" id="1577792.QX51_11600"/>
<sequence length="349" mass="37806">MTLKKFVTMTMIASLLTTSITGCSNKKNNDTTNNANNNGDYSIAMITDVAGVNDHSFNQSAWEGLQKAKKDLGVKVKYLESKQDADYSTNVETLIDEEVDLIVGVGSKLAPTIENAAKDYPDQKFVIVDETYDKIPSNVETVLFKAEQSAYLVGLIAGKMTKTNDVGFIGGMDISVINTFKYGYMAGVKTANSKCKLQNQYANSFTDQAKGKAIANQMISNGTDIIFTAGGDVGTGAIEAIKEANKYAIGVDRDQSDLAPDNVLTSAIKRVDIGVYETVKSFIEGKFEGGTSTTYGLEQGAVGIPDTTSKLVPQDVLDYVNEEIKKLESGEIVAPKDETEYNKYIKNLE</sequence>
<organism evidence="8 9">
    <name type="scientific">Terrisporobacter othiniensis</name>
    <dbReference type="NCBI Taxonomy" id="1577792"/>
    <lineage>
        <taxon>Bacteria</taxon>
        <taxon>Bacillati</taxon>
        <taxon>Bacillota</taxon>
        <taxon>Clostridia</taxon>
        <taxon>Peptostreptococcales</taxon>
        <taxon>Peptostreptococcaceae</taxon>
        <taxon>Terrisporobacter</taxon>
    </lineage>
</organism>
<evidence type="ECO:0000256" key="6">
    <source>
        <dbReference type="ARBA" id="ARBA00023288"/>
    </source>
</evidence>
<dbReference type="Pfam" id="PF02608">
    <property type="entry name" value="Bmp"/>
    <property type="match status" value="1"/>
</dbReference>
<dbReference type="Proteomes" id="UP000031189">
    <property type="component" value="Unassembled WGS sequence"/>
</dbReference>
<dbReference type="PANTHER" id="PTHR34296">
    <property type="entry name" value="TRANSCRIPTIONAL ACTIVATOR PROTEIN MED"/>
    <property type="match status" value="1"/>
</dbReference>
<dbReference type="OrthoDB" id="9769871at2"/>
<reference evidence="8 9" key="1">
    <citation type="submission" date="2014-12" db="EMBL/GenBank/DDBJ databases">
        <title>Draft genome sequence of Terrisporobacter sp. 08-306576, isolated from the blood culture of a bacteremia patient.</title>
        <authorList>
            <person name="Lund L.C."/>
            <person name="Sydenham T.V."/>
            <person name="Hogh S.V."/>
            <person name="Skov M.N."/>
            <person name="Kemp M."/>
            <person name="Justesen U.S."/>
        </authorList>
    </citation>
    <scope>NUCLEOTIDE SEQUENCE [LARGE SCALE GENOMIC DNA]</scope>
    <source>
        <strain evidence="8 9">08-306576</strain>
    </source>
</reference>
<dbReference type="InterPro" id="IPR028082">
    <property type="entry name" value="Peripla_BP_I"/>
</dbReference>
<keyword evidence="3" id="KW-1003">Cell membrane</keyword>
<keyword evidence="5" id="KW-0472">Membrane</keyword>
<evidence type="ECO:0000256" key="5">
    <source>
        <dbReference type="ARBA" id="ARBA00023136"/>
    </source>
</evidence>
<dbReference type="CDD" id="cd06354">
    <property type="entry name" value="PBP1_PrnA-like"/>
    <property type="match status" value="1"/>
</dbReference>
<accession>A0A0B3W365</accession>